<dbReference type="GO" id="GO:0015629">
    <property type="term" value="C:actin cytoskeleton"/>
    <property type="evidence" value="ECO:0007669"/>
    <property type="project" value="TreeGrafter"/>
</dbReference>
<sequence length="301" mass="33332">MSFTYGDAGCVTSQMCDLEPAKRRLSFILEWFRRMSRDNSSGSGHRSSASQSSTIDWIESRVGVGHEISPSADGQPIRQPAPDQHKSRRYRVPVPLSPSALFSLHSPLSSAQPQVLRKETQRRRRRSGLAPPLALPTCLSRTDPFVNCSAATMNATEASLKLAAVNTIEDSGDNSRRTRNGKFTLGQLRQTDGIVPLQSGTNQFDSQKGKTGFGMPRNTSTNVQFSDQGKRWTIEDLKASDTMVRLQSGTNKYESQKGMTGFGTPRDVKGKHLKRIWELEFPEEAVTDQPVNLPPKAQPQQ</sequence>
<dbReference type="PANTHER" id="PTHR47385:SF11">
    <property type="entry name" value="PROTEIN UNC-87"/>
    <property type="match status" value="1"/>
</dbReference>
<feature type="region of interest" description="Disordered" evidence="2">
    <location>
        <begin position="108"/>
        <end position="132"/>
    </location>
</feature>
<feature type="region of interest" description="Disordered" evidence="2">
    <location>
        <begin position="199"/>
        <end position="219"/>
    </location>
</feature>
<dbReference type="AlphaFoldDB" id="A0A1I8AI53"/>
<accession>A0A1I8AI53</accession>
<evidence type="ECO:0000313" key="4">
    <source>
        <dbReference type="WBParaSite" id="L893_g5843.t1"/>
    </source>
</evidence>
<dbReference type="GO" id="GO:0051015">
    <property type="term" value="F:actin filament binding"/>
    <property type="evidence" value="ECO:0007669"/>
    <property type="project" value="TreeGrafter"/>
</dbReference>
<dbReference type="GO" id="GO:0007015">
    <property type="term" value="P:actin filament organization"/>
    <property type="evidence" value="ECO:0007669"/>
    <property type="project" value="TreeGrafter"/>
</dbReference>
<dbReference type="WBParaSite" id="L893_g5843.t1">
    <property type="protein sequence ID" value="L893_g5843.t1"/>
    <property type="gene ID" value="L893_g5843"/>
</dbReference>
<feature type="region of interest" description="Disordered" evidence="2">
    <location>
        <begin position="66"/>
        <end position="88"/>
    </location>
</feature>
<dbReference type="PANTHER" id="PTHR47385">
    <property type="entry name" value="CALPONIN"/>
    <property type="match status" value="1"/>
</dbReference>
<dbReference type="InterPro" id="IPR000557">
    <property type="entry name" value="Calponin_repeat"/>
</dbReference>
<reference evidence="4" key="1">
    <citation type="submission" date="2016-11" db="UniProtKB">
        <authorList>
            <consortium name="WormBaseParasite"/>
        </authorList>
    </citation>
    <scope>IDENTIFICATION</scope>
</reference>
<evidence type="ECO:0000313" key="3">
    <source>
        <dbReference type="Proteomes" id="UP000095287"/>
    </source>
</evidence>
<dbReference type="Proteomes" id="UP000095287">
    <property type="component" value="Unplaced"/>
</dbReference>
<dbReference type="PROSITE" id="PS01052">
    <property type="entry name" value="CALPONIN_1"/>
    <property type="match status" value="1"/>
</dbReference>
<name>A0A1I8AI53_9BILA</name>
<protein>
    <submittedName>
        <fullName evidence="4">Calponin-homology (CH) domain-containing protein</fullName>
    </submittedName>
</protein>
<organism evidence="3 4">
    <name type="scientific">Steinernema glaseri</name>
    <dbReference type="NCBI Taxonomy" id="37863"/>
    <lineage>
        <taxon>Eukaryota</taxon>
        <taxon>Metazoa</taxon>
        <taxon>Ecdysozoa</taxon>
        <taxon>Nematoda</taxon>
        <taxon>Chromadorea</taxon>
        <taxon>Rhabditida</taxon>
        <taxon>Tylenchina</taxon>
        <taxon>Panagrolaimomorpha</taxon>
        <taxon>Strongyloidoidea</taxon>
        <taxon>Steinernematidae</taxon>
        <taxon>Steinernema</taxon>
    </lineage>
</organism>
<keyword evidence="3" id="KW-1185">Reference proteome</keyword>
<proteinExistence type="inferred from homology"/>
<dbReference type="Pfam" id="PF00402">
    <property type="entry name" value="Calponin"/>
    <property type="match status" value="2"/>
</dbReference>
<evidence type="ECO:0000256" key="1">
    <source>
        <dbReference type="ARBA" id="ARBA00009631"/>
    </source>
</evidence>
<dbReference type="PROSITE" id="PS51122">
    <property type="entry name" value="CALPONIN_2"/>
    <property type="match status" value="2"/>
</dbReference>
<dbReference type="InterPro" id="IPR050606">
    <property type="entry name" value="Calponin-like"/>
</dbReference>
<evidence type="ECO:0000256" key="2">
    <source>
        <dbReference type="SAM" id="MobiDB-lite"/>
    </source>
</evidence>
<comment type="similarity">
    <text evidence="1">Belongs to the calponin family.</text>
</comment>